<evidence type="ECO:0000313" key="2">
    <source>
        <dbReference type="Proteomes" id="UP000237271"/>
    </source>
</evidence>
<dbReference type="OrthoDB" id="116715at2759"/>
<dbReference type="Proteomes" id="UP000237271">
    <property type="component" value="Unassembled WGS sequence"/>
</dbReference>
<protein>
    <submittedName>
        <fullName evidence="1">Uncharacterized protein</fullName>
    </submittedName>
</protein>
<name>A0A2P4YJZ9_9STRA</name>
<proteinExistence type="predicted"/>
<organism evidence="1 2">
    <name type="scientific">Phytophthora palmivora</name>
    <dbReference type="NCBI Taxonomy" id="4796"/>
    <lineage>
        <taxon>Eukaryota</taxon>
        <taxon>Sar</taxon>
        <taxon>Stramenopiles</taxon>
        <taxon>Oomycota</taxon>
        <taxon>Peronosporomycetes</taxon>
        <taxon>Peronosporales</taxon>
        <taxon>Peronosporaceae</taxon>
        <taxon>Phytophthora</taxon>
    </lineage>
</organism>
<sequence>MQFELTRDWNYDMTFLESSDATIIPFGFDEACHALSLALLENSCERHRFDGVDDPENTAALTYHLDFSRELGDGATLVIHHVVRRYVEEDRVVFVWRALTEGQGTFKGLSTDETAWYVLRGTTDAGEGFDLALDNDVRGNEFVKILIKADEEDADNITQIFARMLVDDVQTS</sequence>
<dbReference type="EMBL" id="NCKW01002154">
    <property type="protein sequence ID" value="POM78111.1"/>
    <property type="molecule type" value="Genomic_DNA"/>
</dbReference>
<reference evidence="1 2" key="1">
    <citation type="journal article" date="2017" name="Genome Biol. Evol.">
        <title>Phytophthora megakarya and P. palmivora, closely related causal agents of cacao black pod rot, underwent increases in genome sizes and gene numbers by different mechanisms.</title>
        <authorList>
            <person name="Ali S.S."/>
            <person name="Shao J."/>
            <person name="Lary D.J."/>
            <person name="Kronmiller B."/>
            <person name="Shen D."/>
            <person name="Strem M.D."/>
            <person name="Amoako-Attah I."/>
            <person name="Akrofi A.Y."/>
            <person name="Begoude B.A."/>
            <person name="Ten Hoopen G.M."/>
            <person name="Coulibaly K."/>
            <person name="Kebe B.I."/>
            <person name="Melnick R.L."/>
            <person name="Guiltinan M.J."/>
            <person name="Tyler B.M."/>
            <person name="Meinhardt L.W."/>
            <person name="Bailey B.A."/>
        </authorList>
    </citation>
    <scope>NUCLEOTIDE SEQUENCE [LARGE SCALE GENOMIC DNA]</scope>
    <source>
        <strain evidence="2">sbr112.9</strain>
    </source>
</reference>
<keyword evidence="2" id="KW-1185">Reference proteome</keyword>
<accession>A0A2P4YJZ9</accession>
<evidence type="ECO:0000313" key="1">
    <source>
        <dbReference type="EMBL" id="POM78111.1"/>
    </source>
</evidence>
<dbReference type="AlphaFoldDB" id="A0A2P4YJZ9"/>
<gene>
    <name evidence="1" type="ORF">PHPALM_4401</name>
</gene>
<comment type="caution">
    <text evidence="1">The sequence shown here is derived from an EMBL/GenBank/DDBJ whole genome shotgun (WGS) entry which is preliminary data.</text>
</comment>